<feature type="compositionally biased region" description="Polar residues" evidence="2">
    <location>
        <begin position="1"/>
        <end position="12"/>
    </location>
</feature>
<feature type="region of interest" description="Disordered" evidence="2">
    <location>
        <begin position="1"/>
        <end position="26"/>
    </location>
</feature>
<proteinExistence type="predicted"/>
<dbReference type="AlphaFoldDB" id="A0A427Y7A1"/>
<sequence length="349" mass="38155">MRIALAQTSPISAPSGPAALEKPHSSSPFPTLDENLVGAVKAVEHAVAQKADIVVFPEYFLQGIANESRQYLTFPAAHLLAFIQSLAKRYNVAIVGSIVHGALPLSAEGQSFPASSPFSHIPLSCTGSPRPTKITPSQLEWAKFLEQNLPTTEENSEPVLKNTAFYVEAGTGELKGDYVKRNLWHPERDYLTAGEEEHQVFETKWGKAGLLICWDMSHPAAAQALADLGVDIIFAPTYWLATDSEPVRADQTRLIHNHPHQHNYETEVVSALCMVRSFETETVFVMCNAGGDEIEGFMGGSGVWAPLRGCVAKMGAAEGVQVVEVDPSVLKDGRKTYKIREDWSRREAS</sequence>
<evidence type="ECO:0000313" key="4">
    <source>
        <dbReference type="EMBL" id="RSH86970.1"/>
    </source>
</evidence>
<dbReference type="EMBL" id="RSCD01000018">
    <property type="protein sequence ID" value="RSH86970.1"/>
    <property type="molecule type" value="Genomic_DNA"/>
</dbReference>
<evidence type="ECO:0000256" key="1">
    <source>
        <dbReference type="ARBA" id="ARBA00022801"/>
    </source>
</evidence>
<dbReference type="STRING" id="1890683.A0A427Y7A1"/>
<dbReference type="GO" id="GO:0016811">
    <property type="term" value="F:hydrolase activity, acting on carbon-nitrogen (but not peptide) bonds, in linear amides"/>
    <property type="evidence" value="ECO:0007669"/>
    <property type="project" value="TreeGrafter"/>
</dbReference>
<comment type="caution">
    <text evidence="4">The sequence shown here is derived from an EMBL/GenBank/DDBJ whole genome shotgun (WGS) entry which is preliminary data.</text>
</comment>
<dbReference type="PROSITE" id="PS50263">
    <property type="entry name" value="CN_HYDROLASE"/>
    <property type="match status" value="1"/>
</dbReference>
<protein>
    <recommendedName>
        <fullName evidence="3">CN hydrolase domain-containing protein</fullName>
    </recommendedName>
</protein>
<organism evidence="4 5">
    <name type="scientific">Saitozyma podzolica</name>
    <dbReference type="NCBI Taxonomy" id="1890683"/>
    <lineage>
        <taxon>Eukaryota</taxon>
        <taxon>Fungi</taxon>
        <taxon>Dikarya</taxon>
        <taxon>Basidiomycota</taxon>
        <taxon>Agaricomycotina</taxon>
        <taxon>Tremellomycetes</taxon>
        <taxon>Tremellales</taxon>
        <taxon>Trimorphomycetaceae</taxon>
        <taxon>Saitozyma</taxon>
    </lineage>
</organism>
<evidence type="ECO:0000259" key="3">
    <source>
        <dbReference type="PROSITE" id="PS50263"/>
    </source>
</evidence>
<evidence type="ECO:0000313" key="5">
    <source>
        <dbReference type="Proteomes" id="UP000279259"/>
    </source>
</evidence>
<dbReference type="InterPro" id="IPR003010">
    <property type="entry name" value="C-N_Hydrolase"/>
</dbReference>
<keyword evidence="5" id="KW-1185">Reference proteome</keyword>
<gene>
    <name evidence="4" type="ORF">EHS25_003458</name>
</gene>
<dbReference type="PANTHER" id="PTHR43674:SF16">
    <property type="entry name" value="CARBON-NITROGEN FAMILY, PUTATIVE (AFU_ORTHOLOGUE AFUA_5G02350)-RELATED"/>
    <property type="match status" value="1"/>
</dbReference>
<dbReference type="Proteomes" id="UP000279259">
    <property type="component" value="Unassembled WGS sequence"/>
</dbReference>
<dbReference type="InterPro" id="IPR050345">
    <property type="entry name" value="Aliph_Amidase/BUP"/>
</dbReference>
<dbReference type="Pfam" id="PF00795">
    <property type="entry name" value="CN_hydrolase"/>
    <property type="match status" value="2"/>
</dbReference>
<reference evidence="4 5" key="1">
    <citation type="submission" date="2018-11" db="EMBL/GenBank/DDBJ databases">
        <title>Genome sequence of Saitozyma podzolica DSM 27192.</title>
        <authorList>
            <person name="Aliyu H."/>
            <person name="Gorte O."/>
            <person name="Ochsenreither K."/>
        </authorList>
    </citation>
    <scope>NUCLEOTIDE SEQUENCE [LARGE SCALE GENOMIC DNA]</scope>
    <source>
        <strain evidence="4 5">DSM 27192</strain>
    </source>
</reference>
<dbReference type="CDD" id="cd07197">
    <property type="entry name" value="nitrilase"/>
    <property type="match status" value="1"/>
</dbReference>
<keyword evidence="1" id="KW-0378">Hydrolase</keyword>
<name>A0A427Y7A1_9TREE</name>
<dbReference type="OrthoDB" id="412018at2759"/>
<dbReference type="PANTHER" id="PTHR43674">
    <property type="entry name" value="NITRILASE C965.09-RELATED"/>
    <property type="match status" value="1"/>
</dbReference>
<accession>A0A427Y7A1</accession>
<feature type="domain" description="CN hydrolase" evidence="3">
    <location>
        <begin position="1"/>
        <end position="327"/>
    </location>
</feature>
<dbReference type="Gene3D" id="3.60.110.10">
    <property type="entry name" value="Carbon-nitrogen hydrolase"/>
    <property type="match status" value="1"/>
</dbReference>
<dbReference type="SUPFAM" id="SSF56317">
    <property type="entry name" value="Carbon-nitrogen hydrolase"/>
    <property type="match status" value="1"/>
</dbReference>
<evidence type="ECO:0000256" key="2">
    <source>
        <dbReference type="SAM" id="MobiDB-lite"/>
    </source>
</evidence>
<dbReference type="InterPro" id="IPR036526">
    <property type="entry name" value="C-N_Hydrolase_sf"/>
</dbReference>